<dbReference type="NCBIfam" id="TIGR01730">
    <property type="entry name" value="RND_mfp"/>
    <property type="match status" value="1"/>
</dbReference>
<comment type="similarity">
    <text evidence="1">Belongs to the membrane fusion protein (MFP) (TC 8.A.1) family.</text>
</comment>
<keyword evidence="3" id="KW-0472">Membrane</keyword>
<dbReference type="Gene3D" id="1.10.287.470">
    <property type="entry name" value="Helix hairpin bin"/>
    <property type="match status" value="1"/>
</dbReference>
<sequence>MQTPGFLGRNIRWLMPLLIIVAAVAVLILMMALRGAPPEKPPEKHSALVEISTVQMQPLQLTVKSQGLVTPKYTTNLVAQVSGEVVSLSEAFVRGGIAQKGEVLATIDPTNYEVAVENARASLASAEAALELEQAQGEVARVEWEDINDRPAPALGLRKPQLEQAKAQVTAARAALKQAQKDLDRTRIVAPYTALVAERGVSLGTFVNVGAQLGQVLDVSTAEIRLPIASSELQYLPGDGVGTPVILHSDKNGEPQTWEASIVRTEGVIDADTRMRYLVAKVTDPYHLASGDTDAADLAFGSYVVAQLQGVELDSAVQVPRYLVKEGKVALYKDAKLAFTEVEVIRNNGGESVIVGGVQSGDQLITTSLEFPVEGMDLQLRGEVLDRADAQPEADEQPGAGEE</sequence>
<feature type="transmembrane region" description="Helical" evidence="3">
    <location>
        <begin position="12"/>
        <end position="33"/>
    </location>
</feature>
<proteinExistence type="inferred from homology"/>
<reference evidence="5" key="1">
    <citation type="submission" date="2023-07" db="EMBL/GenBank/DDBJ databases">
        <title>Gilvimarinus algae sp. nov., isolated from the surface of Kelp.</title>
        <authorList>
            <person name="Sun Y.Y."/>
            <person name="Gong Y."/>
            <person name="Du Z.J."/>
        </authorList>
    </citation>
    <scope>NUCLEOTIDE SEQUENCE</scope>
    <source>
        <strain evidence="5">SDUM040014</strain>
    </source>
</reference>
<dbReference type="InterPro" id="IPR006143">
    <property type="entry name" value="RND_pump_MFP"/>
</dbReference>
<name>A0ABT8TET5_9GAMM</name>
<gene>
    <name evidence="5" type="ORF">QWI16_06865</name>
</gene>
<accession>A0ABT8TET5</accession>
<dbReference type="PANTHER" id="PTHR30469:SF12">
    <property type="entry name" value="MULTIDRUG RESISTANCE PROTEIN MDTA"/>
    <property type="match status" value="1"/>
</dbReference>
<evidence type="ECO:0000259" key="4">
    <source>
        <dbReference type="Pfam" id="PF25917"/>
    </source>
</evidence>
<evidence type="ECO:0000256" key="3">
    <source>
        <dbReference type="SAM" id="Phobius"/>
    </source>
</evidence>
<feature type="coiled-coil region" evidence="2">
    <location>
        <begin position="116"/>
        <end position="182"/>
    </location>
</feature>
<evidence type="ECO:0000256" key="2">
    <source>
        <dbReference type="SAM" id="Coils"/>
    </source>
</evidence>
<dbReference type="SUPFAM" id="SSF111369">
    <property type="entry name" value="HlyD-like secretion proteins"/>
    <property type="match status" value="1"/>
</dbReference>
<keyword evidence="3" id="KW-0812">Transmembrane</keyword>
<dbReference type="RefSeq" id="WP_302712046.1">
    <property type="nucleotide sequence ID" value="NZ_JAULRT010000047.1"/>
</dbReference>
<keyword evidence="2" id="KW-0175">Coiled coil</keyword>
<organism evidence="5 6">
    <name type="scientific">Gilvimarinus algae</name>
    <dbReference type="NCBI Taxonomy" id="3058037"/>
    <lineage>
        <taxon>Bacteria</taxon>
        <taxon>Pseudomonadati</taxon>
        <taxon>Pseudomonadota</taxon>
        <taxon>Gammaproteobacteria</taxon>
        <taxon>Cellvibrionales</taxon>
        <taxon>Cellvibrionaceae</taxon>
        <taxon>Gilvimarinus</taxon>
    </lineage>
</organism>
<evidence type="ECO:0000313" key="5">
    <source>
        <dbReference type="EMBL" id="MDO3381893.1"/>
    </source>
</evidence>
<dbReference type="PANTHER" id="PTHR30469">
    <property type="entry name" value="MULTIDRUG RESISTANCE PROTEIN MDTA"/>
    <property type="match status" value="1"/>
</dbReference>
<dbReference type="Gene3D" id="2.40.50.100">
    <property type="match status" value="1"/>
</dbReference>
<keyword evidence="6" id="KW-1185">Reference proteome</keyword>
<dbReference type="Pfam" id="PF25917">
    <property type="entry name" value="BSH_RND"/>
    <property type="match status" value="1"/>
</dbReference>
<keyword evidence="3" id="KW-1133">Transmembrane helix</keyword>
<comment type="caution">
    <text evidence="5">The sequence shown here is derived from an EMBL/GenBank/DDBJ whole genome shotgun (WGS) entry which is preliminary data.</text>
</comment>
<evidence type="ECO:0000313" key="6">
    <source>
        <dbReference type="Proteomes" id="UP001168380"/>
    </source>
</evidence>
<protein>
    <submittedName>
        <fullName evidence="5">Efflux RND transporter periplasmic adaptor subunit</fullName>
    </submittedName>
</protein>
<dbReference type="Gene3D" id="2.40.30.170">
    <property type="match status" value="1"/>
</dbReference>
<dbReference type="Proteomes" id="UP001168380">
    <property type="component" value="Unassembled WGS sequence"/>
</dbReference>
<evidence type="ECO:0000256" key="1">
    <source>
        <dbReference type="ARBA" id="ARBA00009477"/>
    </source>
</evidence>
<dbReference type="EMBL" id="JAULRT010000047">
    <property type="protein sequence ID" value="MDO3381893.1"/>
    <property type="molecule type" value="Genomic_DNA"/>
</dbReference>
<dbReference type="InterPro" id="IPR058625">
    <property type="entry name" value="MdtA-like_BSH"/>
</dbReference>
<feature type="domain" description="Multidrug resistance protein MdtA-like barrel-sandwich hybrid" evidence="4">
    <location>
        <begin position="77"/>
        <end position="217"/>
    </location>
</feature>